<dbReference type="HAMAP" id="MF_00917">
    <property type="entry name" value="QueE"/>
    <property type="match status" value="1"/>
</dbReference>
<evidence type="ECO:0000313" key="11">
    <source>
        <dbReference type="Proteomes" id="UP000279470"/>
    </source>
</evidence>
<dbReference type="GO" id="GO:1904047">
    <property type="term" value="F:S-adenosyl-L-methionine binding"/>
    <property type="evidence" value="ECO:0007669"/>
    <property type="project" value="UniProtKB-UniRule"/>
</dbReference>
<comment type="catalytic activity">
    <reaction evidence="8">
        <text>6-carboxy-5,6,7,8-tetrahydropterin + H(+) = 7-carboxy-7-carbaguanine + NH4(+)</text>
        <dbReference type="Rhea" id="RHEA:27974"/>
        <dbReference type="ChEBI" id="CHEBI:15378"/>
        <dbReference type="ChEBI" id="CHEBI:28938"/>
        <dbReference type="ChEBI" id="CHEBI:61032"/>
        <dbReference type="ChEBI" id="CHEBI:61036"/>
        <dbReference type="EC" id="4.3.99.3"/>
    </reaction>
</comment>
<dbReference type="InterPro" id="IPR013785">
    <property type="entry name" value="Aldolase_TIM"/>
</dbReference>
<keyword evidence="2 8" id="KW-0949">S-adenosyl-L-methionine</keyword>
<evidence type="ECO:0000256" key="8">
    <source>
        <dbReference type="HAMAP-Rule" id="MF_00917"/>
    </source>
</evidence>
<dbReference type="SFLD" id="SFLDS00029">
    <property type="entry name" value="Radical_SAM"/>
    <property type="match status" value="1"/>
</dbReference>
<dbReference type="GO" id="GO:0008616">
    <property type="term" value="P:tRNA queuosine(34) biosynthetic process"/>
    <property type="evidence" value="ECO:0007669"/>
    <property type="project" value="UniProtKB-UniRule"/>
</dbReference>
<comment type="caution">
    <text evidence="8">Lacks conserved residue(s) required for the propagation of feature annotation.</text>
</comment>
<feature type="binding site" evidence="8">
    <location>
        <position position="46"/>
    </location>
    <ligand>
        <name>[4Fe-4S] cluster</name>
        <dbReference type="ChEBI" id="CHEBI:49883"/>
        <note>4Fe-4S-S-AdoMet</note>
    </ligand>
</feature>
<keyword evidence="3 8" id="KW-0479">Metal-binding</keyword>
<dbReference type="EC" id="4.3.99.3" evidence="8"/>
<name>A0A429XSK2_9RICK</name>
<keyword evidence="6 8" id="KW-0411">Iron-sulfur</keyword>
<evidence type="ECO:0000256" key="2">
    <source>
        <dbReference type="ARBA" id="ARBA00022691"/>
    </source>
</evidence>
<dbReference type="RefSeq" id="WP_126044452.1">
    <property type="nucleotide sequence ID" value="NZ_RXFM01000016.1"/>
</dbReference>
<dbReference type="UniPathway" id="UPA00391"/>
<feature type="binding site" evidence="8">
    <location>
        <begin position="180"/>
        <end position="183"/>
    </location>
    <ligand>
        <name>S-adenosyl-L-methionine</name>
        <dbReference type="ChEBI" id="CHEBI:59789"/>
    </ligand>
</feature>
<protein>
    <recommendedName>
        <fullName evidence="8">7-carboxy-7-deazaguanine synthase</fullName>
        <shortName evidence="8">CDG synthase</shortName>
        <ecNumber evidence="8">4.3.99.3</ecNumber>
    </recommendedName>
    <alternativeName>
        <fullName evidence="8">Queuosine biosynthesis protein QueE</fullName>
    </alternativeName>
</protein>
<feature type="binding site" evidence="8">
    <location>
        <position position="50"/>
    </location>
    <ligand>
        <name>[4Fe-4S] cluster</name>
        <dbReference type="ChEBI" id="CHEBI:49883"/>
        <note>4Fe-4S-S-AdoMet</note>
    </ligand>
</feature>
<dbReference type="InterPro" id="IPR007197">
    <property type="entry name" value="rSAM"/>
</dbReference>
<comment type="similarity">
    <text evidence="8">Belongs to the radical SAM superfamily. 7-carboxy-7-deazaguanine synthase family.</text>
</comment>
<comment type="cofactor">
    <cofactor evidence="8">
        <name>[4Fe-4S] cluster</name>
        <dbReference type="ChEBI" id="CHEBI:49883"/>
    </cofactor>
    <text evidence="8">Binds 1 [4Fe-4S] cluster. The cluster is coordinated with 3 cysteines and an exchangeable S-adenosyl-L-methionine.</text>
</comment>
<reference evidence="11" key="1">
    <citation type="submission" date="2018-11" db="EMBL/GenBank/DDBJ databases">
        <title>Phylogenetic, genomic, and biogeographic characterization of a novel and ubiquitous marine invertebrate-associated Rickettsiales parasite, Candidatus Marinoinvertebrata rohwerii, gen. nov., sp. nov.</title>
        <authorList>
            <person name="Klinges J.G."/>
            <person name="Rosales S.M."/>
            <person name="Mcminds R."/>
            <person name="Shaver E.C."/>
            <person name="Shantz A."/>
            <person name="Peters E.C."/>
            <person name="Burkepile D.E."/>
            <person name="Silliman B.R."/>
            <person name="Vega Thurber R.L."/>
        </authorList>
    </citation>
    <scope>NUCLEOTIDE SEQUENCE [LARGE SCALE GENOMIC DNA]</scope>
    <source>
        <strain evidence="11">a_cerv_44</strain>
    </source>
</reference>
<feature type="domain" description="Radical SAM core" evidence="9">
    <location>
        <begin position="33"/>
        <end position="219"/>
    </location>
</feature>
<evidence type="ECO:0000256" key="6">
    <source>
        <dbReference type="ARBA" id="ARBA00023014"/>
    </source>
</evidence>
<comment type="pathway">
    <text evidence="8">Purine metabolism; 7-cyano-7-deazaguanine biosynthesis.</text>
</comment>
<comment type="subunit">
    <text evidence="8">Homodimer.</text>
</comment>
<dbReference type="InterPro" id="IPR024924">
    <property type="entry name" value="7-CO-7-deazaguanine_synth-like"/>
</dbReference>
<gene>
    <name evidence="8" type="primary">queE</name>
    <name evidence="10" type="ORF">EIC27_01815</name>
</gene>
<keyword evidence="8" id="KW-0671">Queuosine biosynthesis</keyword>
<feature type="binding site" evidence="8">
    <location>
        <begin position="52"/>
        <end position="54"/>
    </location>
    <ligand>
        <name>S-adenosyl-L-methionine</name>
        <dbReference type="ChEBI" id="CHEBI:59789"/>
    </ligand>
</feature>
<evidence type="ECO:0000256" key="4">
    <source>
        <dbReference type="ARBA" id="ARBA00022842"/>
    </source>
</evidence>
<keyword evidence="5 8" id="KW-0408">Iron</keyword>
<feature type="binding site" evidence="8">
    <location>
        <position position="87"/>
    </location>
    <ligand>
        <name>S-adenosyl-L-methionine</name>
        <dbReference type="ChEBI" id="CHEBI:59789"/>
    </ligand>
</feature>
<keyword evidence="1 8" id="KW-0004">4Fe-4S</keyword>
<dbReference type="SUPFAM" id="SSF102114">
    <property type="entry name" value="Radical SAM enzymes"/>
    <property type="match status" value="1"/>
</dbReference>
<organism evidence="10 11">
    <name type="scientific">Candidatus Aquarickettsia rohweri</name>
    <dbReference type="NCBI Taxonomy" id="2602574"/>
    <lineage>
        <taxon>Bacteria</taxon>
        <taxon>Pseudomonadati</taxon>
        <taxon>Pseudomonadota</taxon>
        <taxon>Alphaproteobacteria</taxon>
        <taxon>Rickettsiales</taxon>
        <taxon>Candidatus Midichloriaceae</taxon>
        <taxon>Candidatus Aquarickettsia</taxon>
    </lineage>
</organism>
<feature type="binding site" evidence="8">
    <location>
        <position position="53"/>
    </location>
    <ligand>
        <name>[4Fe-4S] cluster</name>
        <dbReference type="ChEBI" id="CHEBI:49883"/>
        <note>4Fe-4S-S-AdoMet</note>
    </ligand>
</feature>
<dbReference type="EMBL" id="RXFM01000016">
    <property type="protein sequence ID" value="RST70077.1"/>
    <property type="molecule type" value="Genomic_DNA"/>
</dbReference>
<dbReference type="GO" id="GO:0000287">
    <property type="term" value="F:magnesium ion binding"/>
    <property type="evidence" value="ECO:0007669"/>
    <property type="project" value="UniProtKB-UniRule"/>
</dbReference>
<dbReference type="PIRSF" id="PIRSF000370">
    <property type="entry name" value="QueE"/>
    <property type="match status" value="1"/>
</dbReference>
<comment type="cofactor">
    <cofactor evidence="8">
        <name>Mg(2+)</name>
        <dbReference type="ChEBI" id="CHEBI:18420"/>
    </cofactor>
</comment>
<evidence type="ECO:0000313" key="10">
    <source>
        <dbReference type="EMBL" id="RST70077.1"/>
    </source>
</evidence>
<comment type="cofactor">
    <cofactor evidence="8">
        <name>S-adenosyl-L-methionine</name>
        <dbReference type="ChEBI" id="CHEBI:59789"/>
    </cofactor>
    <text evidence="8">Binds 1 S-adenosyl-L-methionine per subunit.</text>
</comment>
<dbReference type="PANTHER" id="PTHR42836:SF1">
    <property type="entry name" value="7-CARBOXY-7-DEAZAGUANINE SYNTHASE"/>
    <property type="match status" value="1"/>
</dbReference>
<keyword evidence="7 8" id="KW-0456">Lyase</keyword>
<accession>A0A429XSK2</accession>
<evidence type="ECO:0000259" key="9">
    <source>
        <dbReference type="PROSITE" id="PS51918"/>
    </source>
</evidence>
<feature type="binding site" evidence="8">
    <location>
        <position position="42"/>
    </location>
    <ligand>
        <name>substrate</name>
    </ligand>
</feature>
<dbReference type="CDD" id="cd01335">
    <property type="entry name" value="Radical_SAM"/>
    <property type="match status" value="1"/>
</dbReference>
<sequence length="219" mass="24713">MFGTNAKLPFEKGDGNSLKIHSIFETIQGEGPYCGHQAIFVRLSGCNLACKFCDTDFDDYKLLLNTDILNKIKSFNQIKPLIVITGGEPFRQNISQLCTLLIQNNYKIQLETNGTLYSNIPKQVELVCSPKISNGKYSLIRDDILKQAIAIKFLISSNNISYSDISEVGQTKHNIPVYVQPMDEYNDKINHKNIILAQKIAKKHKAILSLQIHKILNID</sequence>
<evidence type="ECO:0000256" key="5">
    <source>
        <dbReference type="ARBA" id="ARBA00023004"/>
    </source>
</evidence>
<keyword evidence="11" id="KW-1185">Reference proteome</keyword>
<feature type="binding site" evidence="8">
    <location>
        <begin position="129"/>
        <end position="131"/>
    </location>
    <ligand>
        <name>S-adenosyl-L-methionine</name>
        <dbReference type="ChEBI" id="CHEBI:59789"/>
    </ligand>
</feature>
<dbReference type="GO" id="GO:0016840">
    <property type="term" value="F:carbon-nitrogen lyase activity"/>
    <property type="evidence" value="ECO:0007669"/>
    <property type="project" value="UniProtKB-UniRule"/>
</dbReference>
<dbReference type="InterPro" id="IPR058240">
    <property type="entry name" value="rSAM_sf"/>
</dbReference>
<evidence type="ECO:0000256" key="1">
    <source>
        <dbReference type="ARBA" id="ARBA00022485"/>
    </source>
</evidence>
<feature type="binding site" evidence="8">
    <location>
        <position position="55"/>
    </location>
    <ligand>
        <name>Mg(2+)</name>
        <dbReference type="ChEBI" id="CHEBI:18420"/>
    </ligand>
</feature>
<feature type="binding site" evidence="8">
    <location>
        <begin position="27"/>
        <end position="29"/>
    </location>
    <ligand>
        <name>substrate</name>
    </ligand>
</feature>
<dbReference type="Gene3D" id="3.20.20.70">
    <property type="entry name" value="Aldolase class I"/>
    <property type="match status" value="1"/>
</dbReference>
<comment type="function">
    <text evidence="8">Catalyzes the complex heterocyclic radical-mediated conversion of 6-carboxy-5,6,7,8-tetrahydropterin (CPH4) to 7-carboxy-7-deazaguanine (CDG), a step common to the biosynthetic pathways of all 7-deazapurine-containing compounds.</text>
</comment>
<evidence type="ECO:0000256" key="3">
    <source>
        <dbReference type="ARBA" id="ARBA00022723"/>
    </source>
</evidence>
<dbReference type="AlphaFoldDB" id="A0A429XSK2"/>
<dbReference type="PROSITE" id="PS51918">
    <property type="entry name" value="RADICAL_SAM"/>
    <property type="match status" value="1"/>
</dbReference>
<proteinExistence type="inferred from homology"/>
<keyword evidence="4 8" id="KW-0460">Magnesium</keyword>
<dbReference type="Pfam" id="PF04055">
    <property type="entry name" value="Radical_SAM"/>
    <property type="match status" value="1"/>
</dbReference>
<dbReference type="OrthoDB" id="9792276at2"/>
<evidence type="ECO:0000256" key="7">
    <source>
        <dbReference type="ARBA" id="ARBA00023239"/>
    </source>
</evidence>
<dbReference type="PANTHER" id="PTHR42836">
    <property type="entry name" value="7-CARBOXY-7-DEAZAGUANINE SYNTHASE"/>
    <property type="match status" value="1"/>
</dbReference>
<dbReference type="Proteomes" id="UP000279470">
    <property type="component" value="Unassembled WGS sequence"/>
</dbReference>
<dbReference type="GO" id="GO:0051539">
    <property type="term" value="F:4 iron, 4 sulfur cluster binding"/>
    <property type="evidence" value="ECO:0007669"/>
    <property type="project" value="UniProtKB-UniRule"/>
</dbReference>
<feature type="binding site" evidence="8">
    <location>
        <position position="85"/>
    </location>
    <ligand>
        <name>substrate</name>
    </ligand>
</feature>
<comment type="caution">
    <text evidence="10">The sequence shown here is derived from an EMBL/GenBank/DDBJ whole genome shotgun (WGS) entry which is preliminary data.</text>
</comment>